<feature type="transmembrane region" description="Helical" evidence="1">
    <location>
        <begin position="96"/>
        <end position="113"/>
    </location>
</feature>
<dbReference type="EMBL" id="JAQNDN010000019">
    <property type="protein sequence ID" value="MDC0672706.1"/>
    <property type="molecule type" value="Genomic_DNA"/>
</dbReference>
<gene>
    <name evidence="2" type="ORF">POL58_33450</name>
</gene>
<reference evidence="2 3" key="1">
    <citation type="submission" date="2022-11" db="EMBL/GenBank/DDBJ databases">
        <title>Minimal conservation of predation-associated metabolite biosynthetic gene clusters underscores biosynthetic potential of Myxococcota including descriptions for ten novel species: Archangium lansinium sp. nov., Myxococcus landrumus sp. nov., Nannocystis bai.</title>
        <authorList>
            <person name="Ahearne A."/>
            <person name="Stevens C."/>
            <person name="Dowd S."/>
        </authorList>
    </citation>
    <scope>NUCLEOTIDE SEQUENCE [LARGE SCALE GENOMIC DNA]</scope>
    <source>
        <strain evidence="2 3">NCELM</strain>
    </source>
</reference>
<feature type="transmembrane region" description="Helical" evidence="1">
    <location>
        <begin position="31"/>
        <end position="52"/>
    </location>
</feature>
<evidence type="ECO:0000313" key="2">
    <source>
        <dbReference type="EMBL" id="MDC0672706.1"/>
    </source>
</evidence>
<keyword evidence="1" id="KW-0472">Membrane</keyword>
<keyword evidence="3" id="KW-1185">Reference proteome</keyword>
<feature type="transmembrane region" description="Helical" evidence="1">
    <location>
        <begin position="72"/>
        <end position="91"/>
    </location>
</feature>
<organism evidence="2 3">
    <name type="scientific">Nannocystis radixulma</name>
    <dbReference type="NCBI Taxonomy" id="2995305"/>
    <lineage>
        <taxon>Bacteria</taxon>
        <taxon>Pseudomonadati</taxon>
        <taxon>Myxococcota</taxon>
        <taxon>Polyangia</taxon>
        <taxon>Nannocystales</taxon>
        <taxon>Nannocystaceae</taxon>
        <taxon>Nannocystis</taxon>
    </lineage>
</organism>
<dbReference type="Proteomes" id="UP001217838">
    <property type="component" value="Unassembled WGS sequence"/>
</dbReference>
<evidence type="ECO:0000256" key="1">
    <source>
        <dbReference type="SAM" id="Phobius"/>
    </source>
</evidence>
<evidence type="ECO:0000313" key="3">
    <source>
        <dbReference type="Proteomes" id="UP001217838"/>
    </source>
</evidence>
<dbReference type="RefSeq" id="WP_272004685.1">
    <property type="nucleotide sequence ID" value="NZ_JAQNDN010000019.1"/>
</dbReference>
<sequence length="160" mass="16275">MTYAMSQIAGALVGVVMAAAAWWWTCARPRLSRGLAALVLALGGAALVPALMRVTLSFDMFAPPVRALAERAVMFDVAAAVVGVVGGVCLAAGRSALAGTAGLAVLYLTRRYLTASAAWSLALWDEVVVEPRLVVDVGVDVAIALLLIGGAIAGARRAGG</sequence>
<feature type="transmembrane region" description="Helical" evidence="1">
    <location>
        <begin position="6"/>
        <end position="24"/>
    </location>
</feature>
<protein>
    <submittedName>
        <fullName evidence="2">Uncharacterized protein</fullName>
    </submittedName>
</protein>
<comment type="caution">
    <text evidence="2">The sequence shown here is derived from an EMBL/GenBank/DDBJ whole genome shotgun (WGS) entry which is preliminary data.</text>
</comment>
<name>A0ABT5BEY4_9BACT</name>
<proteinExistence type="predicted"/>
<accession>A0ABT5BEY4</accession>
<feature type="transmembrane region" description="Helical" evidence="1">
    <location>
        <begin position="133"/>
        <end position="155"/>
    </location>
</feature>
<keyword evidence="1" id="KW-1133">Transmembrane helix</keyword>
<keyword evidence="1" id="KW-0812">Transmembrane</keyword>